<gene>
    <name evidence="1" type="ORF">Q31a_49130</name>
</gene>
<evidence type="ECO:0000313" key="1">
    <source>
        <dbReference type="EMBL" id="QDV26539.1"/>
    </source>
</evidence>
<dbReference type="EMBL" id="CP036298">
    <property type="protein sequence ID" value="QDV26539.1"/>
    <property type="molecule type" value="Genomic_DNA"/>
</dbReference>
<protein>
    <submittedName>
        <fullName evidence="1">Uncharacterized protein</fullName>
    </submittedName>
</protein>
<name>A0A518GD71_9BACT</name>
<organism evidence="1 2">
    <name type="scientific">Aureliella helgolandensis</name>
    <dbReference type="NCBI Taxonomy" id="2527968"/>
    <lineage>
        <taxon>Bacteria</taxon>
        <taxon>Pseudomonadati</taxon>
        <taxon>Planctomycetota</taxon>
        <taxon>Planctomycetia</taxon>
        <taxon>Pirellulales</taxon>
        <taxon>Pirellulaceae</taxon>
        <taxon>Aureliella</taxon>
    </lineage>
</organism>
<dbReference type="Proteomes" id="UP000318017">
    <property type="component" value="Chromosome"/>
</dbReference>
<evidence type="ECO:0000313" key="2">
    <source>
        <dbReference type="Proteomes" id="UP000318017"/>
    </source>
</evidence>
<dbReference type="KEGG" id="ahel:Q31a_49130"/>
<accession>A0A518GD71</accession>
<dbReference type="AlphaFoldDB" id="A0A518GD71"/>
<reference evidence="1 2" key="1">
    <citation type="submission" date="2019-02" db="EMBL/GenBank/DDBJ databases">
        <title>Deep-cultivation of Planctomycetes and their phenomic and genomic characterization uncovers novel biology.</title>
        <authorList>
            <person name="Wiegand S."/>
            <person name="Jogler M."/>
            <person name="Boedeker C."/>
            <person name="Pinto D."/>
            <person name="Vollmers J."/>
            <person name="Rivas-Marin E."/>
            <person name="Kohn T."/>
            <person name="Peeters S.H."/>
            <person name="Heuer A."/>
            <person name="Rast P."/>
            <person name="Oberbeckmann S."/>
            <person name="Bunk B."/>
            <person name="Jeske O."/>
            <person name="Meyerdierks A."/>
            <person name="Storesund J.E."/>
            <person name="Kallscheuer N."/>
            <person name="Luecker S."/>
            <person name="Lage O.M."/>
            <person name="Pohl T."/>
            <person name="Merkel B.J."/>
            <person name="Hornburger P."/>
            <person name="Mueller R.-W."/>
            <person name="Bruemmer F."/>
            <person name="Labrenz M."/>
            <person name="Spormann A.M."/>
            <person name="Op den Camp H."/>
            <person name="Overmann J."/>
            <person name="Amann R."/>
            <person name="Jetten M.S.M."/>
            <person name="Mascher T."/>
            <person name="Medema M.H."/>
            <person name="Devos D.P."/>
            <person name="Kaster A.-K."/>
            <person name="Ovreas L."/>
            <person name="Rohde M."/>
            <person name="Galperin M.Y."/>
            <person name="Jogler C."/>
        </authorList>
    </citation>
    <scope>NUCLEOTIDE SEQUENCE [LARGE SCALE GENOMIC DNA]</scope>
    <source>
        <strain evidence="1 2">Q31a</strain>
    </source>
</reference>
<keyword evidence="2" id="KW-1185">Reference proteome</keyword>
<sequence length="76" mass="8240">MGLPGRIVPPFTRFAIGLERSGQREICVSPVASHGTSAAFYASRPIPFQCTTFVQASDLQSNNARHPRPTDDIPTV</sequence>
<proteinExistence type="predicted"/>